<dbReference type="EnsemblPlants" id="ORUFI11G02170.1">
    <property type="protein sequence ID" value="ORUFI11G02170.1"/>
    <property type="gene ID" value="ORUFI11G02170"/>
</dbReference>
<feature type="region of interest" description="Disordered" evidence="1">
    <location>
        <begin position="26"/>
        <end position="112"/>
    </location>
</feature>
<proteinExistence type="predicted"/>
<keyword evidence="3" id="KW-1185">Reference proteome</keyword>
<accession>A0A0E0R3V5</accession>
<feature type="compositionally biased region" description="Acidic residues" evidence="1">
    <location>
        <begin position="83"/>
        <end position="97"/>
    </location>
</feature>
<reference evidence="2" key="2">
    <citation type="submission" date="2015-06" db="UniProtKB">
        <authorList>
            <consortium name="EnsemblPlants"/>
        </authorList>
    </citation>
    <scope>IDENTIFICATION</scope>
</reference>
<organism evidence="2 3">
    <name type="scientific">Oryza rufipogon</name>
    <name type="common">Brownbeard rice</name>
    <name type="synonym">Asian wild rice</name>
    <dbReference type="NCBI Taxonomy" id="4529"/>
    <lineage>
        <taxon>Eukaryota</taxon>
        <taxon>Viridiplantae</taxon>
        <taxon>Streptophyta</taxon>
        <taxon>Embryophyta</taxon>
        <taxon>Tracheophyta</taxon>
        <taxon>Spermatophyta</taxon>
        <taxon>Magnoliopsida</taxon>
        <taxon>Liliopsida</taxon>
        <taxon>Poales</taxon>
        <taxon>Poaceae</taxon>
        <taxon>BOP clade</taxon>
        <taxon>Oryzoideae</taxon>
        <taxon>Oryzeae</taxon>
        <taxon>Oryzinae</taxon>
        <taxon>Oryza</taxon>
    </lineage>
</organism>
<evidence type="ECO:0000256" key="1">
    <source>
        <dbReference type="SAM" id="MobiDB-lite"/>
    </source>
</evidence>
<dbReference type="Proteomes" id="UP000008022">
    <property type="component" value="Unassembled WGS sequence"/>
</dbReference>
<dbReference type="Gramene" id="ORUFI11G02170.1">
    <property type="protein sequence ID" value="ORUFI11G02170.1"/>
    <property type="gene ID" value="ORUFI11G02170"/>
</dbReference>
<protein>
    <submittedName>
        <fullName evidence="2">Uncharacterized protein</fullName>
    </submittedName>
</protein>
<evidence type="ECO:0000313" key="2">
    <source>
        <dbReference type="EnsemblPlants" id="ORUFI11G02170.1"/>
    </source>
</evidence>
<evidence type="ECO:0000313" key="3">
    <source>
        <dbReference type="Proteomes" id="UP000008022"/>
    </source>
</evidence>
<reference evidence="3" key="1">
    <citation type="submission" date="2013-06" db="EMBL/GenBank/DDBJ databases">
        <authorList>
            <person name="Zhao Q."/>
        </authorList>
    </citation>
    <scope>NUCLEOTIDE SEQUENCE</scope>
    <source>
        <strain evidence="3">cv. W1943</strain>
    </source>
</reference>
<dbReference type="HOGENOM" id="CLU_1597163_0_0_1"/>
<name>A0A0E0R3V5_ORYRU</name>
<dbReference type="AlphaFoldDB" id="A0A0E0R3V5"/>
<feature type="compositionally biased region" description="Low complexity" evidence="1">
    <location>
        <begin position="61"/>
        <end position="71"/>
    </location>
</feature>
<sequence length="167" mass="17311">MDKDVPLLPALIDEIKTRLEVLLLGVPQRHGHPRDPQPDPSALHHPQQPPGGHGGDRRRALLPGDHAADLLGGDGEARAAVGDEGDGCGADDGEEVGEAAGVRGGGGERGDGVVDVAEEEALADEVRHGDGRGGETWEGGIRWREVGGRWSKTLAEQRRGTLAGGAA</sequence>